<accession>A0ABQ1ZSY5</accession>
<dbReference type="Proteomes" id="UP000637774">
    <property type="component" value="Unassembled WGS sequence"/>
</dbReference>
<dbReference type="InterPro" id="IPR006342">
    <property type="entry name" value="FkbM_mtfrase"/>
</dbReference>
<dbReference type="PANTHER" id="PTHR34203:SF13">
    <property type="entry name" value="EXPRESSED PROTEIN"/>
    <property type="match status" value="1"/>
</dbReference>
<evidence type="ECO:0000313" key="2">
    <source>
        <dbReference type="EMBL" id="GGH78573.1"/>
    </source>
</evidence>
<dbReference type="InterPro" id="IPR052514">
    <property type="entry name" value="SAM-dependent_MTase"/>
</dbReference>
<dbReference type="Gene3D" id="3.40.50.150">
    <property type="entry name" value="Vaccinia Virus protein VP39"/>
    <property type="match status" value="1"/>
</dbReference>
<organism evidence="2 3">
    <name type="scientific">Hymenobacter frigidus</name>
    <dbReference type="NCBI Taxonomy" id="1524095"/>
    <lineage>
        <taxon>Bacteria</taxon>
        <taxon>Pseudomonadati</taxon>
        <taxon>Bacteroidota</taxon>
        <taxon>Cytophagia</taxon>
        <taxon>Cytophagales</taxon>
        <taxon>Hymenobacteraceae</taxon>
        <taxon>Hymenobacter</taxon>
    </lineage>
</organism>
<dbReference type="EMBL" id="BMGY01000001">
    <property type="protein sequence ID" value="GGH78573.1"/>
    <property type="molecule type" value="Genomic_DNA"/>
</dbReference>
<dbReference type="InterPro" id="IPR029063">
    <property type="entry name" value="SAM-dependent_MTases_sf"/>
</dbReference>
<gene>
    <name evidence="2" type="ORF">GCM10011495_01000</name>
</gene>
<dbReference type="SUPFAM" id="SSF53335">
    <property type="entry name" value="S-adenosyl-L-methionine-dependent methyltransferases"/>
    <property type="match status" value="1"/>
</dbReference>
<name>A0ABQ1ZSY5_9BACT</name>
<dbReference type="PANTHER" id="PTHR34203">
    <property type="entry name" value="METHYLTRANSFERASE, FKBM FAMILY PROTEIN"/>
    <property type="match status" value="1"/>
</dbReference>
<feature type="domain" description="Methyltransferase FkbM" evidence="1">
    <location>
        <begin position="98"/>
        <end position="244"/>
    </location>
</feature>
<protein>
    <recommendedName>
        <fullName evidence="1">Methyltransferase FkbM domain-containing protein</fullName>
    </recommendedName>
</protein>
<reference evidence="3" key="1">
    <citation type="journal article" date="2019" name="Int. J. Syst. Evol. Microbiol.">
        <title>The Global Catalogue of Microorganisms (GCM) 10K type strain sequencing project: providing services to taxonomists for standard genome sequencing and annotation.</title>
        <authorList>
            <consortium name="The Broad Institute Genomics Platform"/>
            <consortium name="The Broad Institute Genome Sequencing Center for Infectious Disease"/>
            <person name="Wu L."/>
            <person name="Ma J."/>
        </authorList>
    </citation>
    <scope>NUCLEOTIDE SEQUENCE [LARGE SCALE GENOMIC DNA]</scope>
    <source>
        <strain evidence="3">CGMCC 1.14966</strain>
    </source>
</reference>
<sequence>MSVASSLSKLAFCRRLARTPGSFLRLVLHSKAAAKRGVALATAPDTEPVEYLLNLANAPNGTALRTYAGDLSILYEIFWQQSYRLPQLRANSFHTVVDVGANVGLAALFFLEKFSASRLICVEPEPANFQLLQHNLRGTAAVTLQAALSATDGVVKINSSPLAYNAKVSAETGTTEVPAVSMPTLLQSQGLVWVDLLKIDIEDYEQQVFAGPTDWLARVGVLLIEIHSPASQVAVRRAVQAHGFSWEQAAGKQPDLGLFVARNPHSPPA</sequence>
<evidence type="ECO:0000259" key="1">
    <source>
        <dbReference type="Pfam" id="PF05050"/>
    </source>
</evidence>
<evidence type="ECO:0000313" key="3">
    <source>
        <dbReference type="Proteomes" id="UP000637774"/>
    </source>
</evidence>
<proteinExistence type="predicted"/>
<dbReference type="NCBIfam" id="TIGR01444">
    <property type="entry name" value="fkbM_fam"/>
    <property type="match status" value="1"/>
</dbReference>
<comment type="caution">
    <text evidence="2">The sequence shown here is derived from an EMBL/GenBank/DDBJ whole genome shotgun (WGS) entry which is preliminary data.</text>
</comment>
<dbReference type="Pfam" id="PF05050">
    <property type="entry name" value="Methyltransf_21"/>
    <property type="match status" value="1"/>
</dbReference>
<keyword evidence="3" id="KW-1185">Reference proteome</keyword>